<dbReference type="Proteomes" id="UP000184016">
    <property type="component" value="Unassembled WGS sequence"/>
</dbReference>
<sequence>MLNFISLWEVDLNEYQFTKEDLAASMHAIRISDNKVYVGSKAIDQILIRIPALMPLGLLFFLLDKCMLGNPLYSLLAKNRYIIPIGKCTLDQCNNVAFSGSENVAKK</sequence>
<name>A0A1M6Y7M8_9BACL</name>
<gene>
    <name evidence="1" type="ORF">SAMN05443507_1448</name>
</gene>
<accession>A0A1M6Y7M8</accession>
<keyword evidence="2" id="KW-1185">Reference proteome</keyword>
<dbReference type="Pfam" id="PF04134">
    <property type="entry name" value="DCC1-like"/>
    <property type="match status" value="1"/>
</dbReference>
<dbReference type="STRING" id="1830138.SAMN05443507_1448"/>
<reference evidence="2" key="1">
    <citation type="submission" date="2016-11" db="EMBL/GenBank/DDBJ databases">
        <authorList>
            <person name="Varghese N."/>
            <person name="Submissions S."/>
        </authorList>
    </citation>
    <scope>NUCLEOTIDE SEQUENCE [LARGE SCALE GENOMIC DNA]</scope>
    <source>
        <strain evidence="2">USBA-503</strain>
    </source>
</reference>
<proteinExistence type="predicted"/>
<dbReference type="AlphaFoldDB" id="A0A1M6Y7M8"/>
<evidence type="ECO:0000313" key="2">
    <source>
        <dbReference type="Proteomes" id="UP000184016"/>
    </source>
</evidence>
<dbReference type="InterPro" id="IPR007263">
    <property type="entry name" value="DCC1-like"/>
</dbReference>
<dbReference type="EMBL" id="FRAF01000044">
    <property type="protein sequence ID" value="SHL14227.1"/>
    <property type="molecule type" value="Genomic_DNA"/>
</dbReference>
<protein>
    <submittedName>
        <fullName evidence="1">Uncharacterized protein</fullName>
    </submittedName>
</protein>
<evidence type="ECO:0000313" key="1">
    <source>
        <dbReference type="EMBL" id="SHL14227.1"/>
    </source>
</evidence>
<organism evidence="1 2">
    <name type="scientific">Alicyclobacillus tolerans</name>
    <dbReference type="NCBI Taxonomy" id="90970"/>
    <lineage>
        <taxon>Bacteria</taxon>
        <taxon>Bacillati</taxon>
        <taxon>Bacillota</taxon>
        <taxon>Bacilli</taxon>
        <taxon>Bacillales</taxon>
        <taxon>Alicyclobacillaceae</taxon>
        <taxon>Alicyclobacillus</taxon>
    </lineage>
</organism>
<dbReference type="GO" id="GO:0015035">
    <property type="term" value="F:protein-disulfide reductase activity"/>
    <property type="evidence" value="ECO:0007669"/>
    <property type="project" value="InterPro"/>
</dbReference>